<organism evidence="2 3">
    <name type="scientific">Brachionus calyciflorus</name>
    <dbReference type="NCBI Taxonomy" id="104777"/>
    <lineage>
        <taxon>Eukaryota</taxon>
        <taxon>Metazoa</taxon>
        <taxon>Spiralia</taxon>
        <taxon>Gnathifera</taxon>
        <taxon>Rotifera</taxon>
        <taxon>Eurotatoria</taxon>
        <taxon>Monogononta</taxon>
        <taxon>Pseudotrocha</taxon>
        <taxon>Ploima</taxon>
        <taxon>Brachionidae</taxon>
        <taxon>Brachionus</taxon>
    </lineage>
</organism>
<dbReference type="EMBL" id="CAJNOC010000826">
    <property type="protein sequence ID" value="CAF0807353.1"/>
    <property type="molecule type" value="Genomic_DNA"/>
</dbReference>
<evidence type="ECO:0000256" key="1">
    <source>
        <dbReference type="SAM" id="Phobius"/>
    </source>
</evidence>
<feature type="transmembrane region" description="Helical" evidence="1">
    <location>
        <begin position="152"/>
        <end position="172"/>
    </location>
</feature>
<protein>
    <submittedName>
        <fullName evidence="2">Uncharacterized protein</fullName>
    </submittedName>
</protein>
<sequence length="272" mass="31658">MRNIKLLIILIQVGSIFTSLCNIQIFLSESQDEIISFRPQDKLLTSIELDKYYQVYCLTDEKVRSRNYISLISTNNSDTDLENKLNRKFQITNWSFNDKNLTYLKGGLIVDSKNFSMNLNYNVFCRFLPVDPSIYCEKTLKLNIITFNDKSLTTFFVILIICVLICLANLIVKSYLKKKGDNYVHRKGRINRDLKYSLRNRRNLNLKNSLRINNNGEFTNLNVPEYQVDPLGIEIPIIQEKKPITETRIITETEHCTTSVTTGITTTERLIM</sequence>
<accession>A0A813T935</accession>
<keyword evidence="3" id="KW-1185">Reference proteome</keyword>
<dbReference type="Proteomes" id="UP000663879">
    <property type="component" value="Unassembled WGS sequence"/>
</dbReference>
<gene>
    <name evidence="2" type="ORF">OXX778_LOCUS6789</name>
</gene>
<dbReference type="AlphaFoldDB" id="A0A813T935"/>
<keyword evidence="1" id="KW-0472">Membrane</keyword>
<keyword evidence="1" id="KW-0812">Transmembrane</keyword>
<evidence type="ECO:0000313" key="3">
    <source>
        <dbReference type="Proteomes" id="UP000663879"/>
    </source>
</evidence>
<comment type="caution">
    <text evidence="2">The sequence shown here is derived from an EMBL/GenBank/DDBJ whole genome shotgun (WGS) entry which is preliminary data.</text>
</comment>
<reference evidence="2" key="1">
    <citation type="submission" date="2021-02" db="EMBL/GenBank/DDBJ databases">
        <authorList>
            <person name="Nowell W R."/>
        </authorList>
    </citation>
    <scope>NUCLEOTIDE SEQUENCE</scope>
    <source>
        <strain evidence="2">Ploen Becks lab</strain>
    </source>
</reference>
<keyword evidence="1" id="KW-1133">Transmembrane helix</keyword>
<evidence type="ECO:0000313" key="2">
    <source>
        <dbReference type="EMBL" id="CAF0807353.1"/>
    </source>
</evidence>
<name>A0A813T935_9BILA</name>
<proteinExistence type="predicted"/>